<keyword evidence="9" id="KW-1185">Reference proteome</keyword>
<evidence type="ECO:0000256" key="5">
    <source>
        <dbReference type="ARBA" id="ARBA00023242"/>
    </source>
</evidence>
<comment type="subcellular location">
    <subcellularLocation>
        <location evidence="1">Nucleus</location>
    </subcellularLocation>
</comment>
<dbReference type="PANTHER" id="PTHR16223">
    <property type="entry name" value="TRANSCRIPTION FACTOR BHLH83-RELATED"/>
    <property type="match status" value="1"/>
</dbReference>
<reference evidence="8 9" key="1">
    <citation type="submission" date="2024-03" db="EMBL/GenBank/DDBJ databases">
        <title>WGS assembly of Saponaria officinalis var. Norfolk2.</title>
        <authorList>
            <person name="Jenkins J."/>
            <person name="Shu S."/>
            <person name="Grimwood J."/>
            <person name="Barry K."/>
            <person name="Goodstein D."/>
            <person name="Schmutz J."/>
            <person name="Leebens-Mack J."/>
            <person name="Osbourn A."/>
        </authorList>
    </citation>
    <scope>NUCLEOTIDE SEQUENCE [LARGE SCALE GENOMIC DNA]</scope>
    <source>
        <strain evidence="9">cv. Norfolk2</strain>
        <strain evidence="8">JIC</strain>
        <tissue evidence="8">Leaf</tissue>
    </source>
</reference>
<evidence type="ECO:0000256" key="1">
    <source>
        <dbReference type="ARBA" id="ARBA00004123"/>
    </source>
</evidence>
<dbReference type="InterPro" id="IPR045843">
    <property type="entry name" value="IND-like"/>
</dbReference>
<dbReference type="GO" id="GO:0046983">
    <property type="term" value="F:protein dimerization activity"/>
    <property type="evidence" value="ECO:0007669"/>
    <property type="project" value="InterPro"/>
</dbReference>
<feature type="region of interest" description="Disordered" evidence="6">
    <location>
        <begin position="46"/>
        <end position="76"/>
    </location>
</feature>
<dbReference type="PANTHER" id="PTHR16223:SF125">
    <property type="entry name" value="OS08G0506700 PROTEIN"/>
    <property type="match status" value="1"/>
</dbReference>
<dbReference type="InterPro" id="IPR011598">
    <property type="entry name" value="bHLH_dom"/>
</dbReference>
<evidence type="ECO:0000259" key="7">
    <source>
        <dbReference type="PROSITE" id="PS50888"/>
    </source>
</evidence>
<dbReference type="GO" id="GO:0000978">
    <property type="term" value="F:RNA polymerase II cis-regulatory region sequence-specific DNA binding"/>
    <property type="evidence" value="ECO:0007669"/>
    <property type="project" value="TreeGrafter"/>
</dbReference>
<feature type="domain" description="BHLH" evidence="7">
    <location>
        <begin position="360"/>
        <end position="410"/>
    </location>
</feature>
<dbReference type="Pfam" id="PF00010">
    <property type="entry name" value="HLH"/>
    <property type="match status" value="1"/>
</dbReference>
<dbReference type="SUPFAM" id="SSF47459">
    <property type="entry name" value="HLH, helix-loop-helix DNA-binding domain"/>
    <property type="match status" value="1"/>
</dbReference>
<accession>A0AAW1HCD3</accession>
<dbReference type="Gene3D" id="4.10.280.10">
    <property type="entry name" value="Helix-loop-helix DNA-binding domain"/>
    <property type="match status" value="1"/>
</dbReference>
<dbReference type="EMBL" id="JBDFQZ010000012">
    <property type="protein sequence ID" value="KAK9673684.1"/>
    <property type="molecule type" value="Genomic_DNA"/>
</dbReference>
<dbReference type="GO" id="GO:0005634">
    <property type="term" value="C:nucleus"/>
    <property type="evidence" value="ECO:0007669"/>
    <property type="project" value="UniProtKB-SubCell"/>
</dbReference>
<keyword evidence="5" id="KW-0539">Nucleus</keyword>
<feature type="compositionally biased region" description="Low complexity" evidence="6">
    <location>
        <begin position="127"/>
        <end position="137"/>
    </location>
</feature>
<evidence type="ECO:0000256" key="4">
    <source>
        <dbReference type="ARBA" id="ARBA00023163"/>
    </source>
</evidence>
<evidence type="ECO:0000256" key="2">
    <source>
        <dbReference type="ARBA" id="ARBA00023015"/>
    </source>
</evidence>
<keyword evidence="4" id="KW-0804">Transcription</keyword>
<evidence type="ECO:0000313" key="9">
    <source>
        <dbReference type="Proteomes" id="UP001443914"/>
    </source>
</evidence>
<evidence type="ECO:0000256" key="3">
    <source>
        <dbReference type="ARBA" id="ARBA00023125"/>
    </source>
</evidence>
<dbReference type="PROSITE" id="PS50888">
    <property type="entry name" value="BHLH"/>
    <property type="match status" value="1"/>
</dbReference>
<gene>
    <name evidence="8" type="ORF">RND81_12G183300</name>
</gene>
<keyword evidence="3" id="KW-0238">DNA-binding</keyword>
<feature type="region of interest" description="Disordered" evidence="6">
    <location>
        <begin position="88"/>
        <end position="142"/>
    </location>
</feature>
<dbReference type="InterPro" id="IPR036638">
    <property type="entry name" value="HLH_DNA-bd_sf"/>
</dbReference>
<dbReference type="AlphaFoldDB" id="A0AAW1HCD3"/>
<dbReference type="GO" id="GO:0000981">
    <property type="term" value="F:DNA-binding transcription factor activity, RNA polymerase II-specific"/>
    <property type="evidence" value="ECO:0007669"/>
    <property type="project" value="TreeGrafter"/>
</dbReference>
<keyword evidence="2" id="KW-0805">Transcription regulation</keyword>
<evidence type="ECO:0000256" key="6">
    <source>
        <dbReference type="SAM" id="MobiDB-lite"/>
    </source>
</evidence>
<dbReference type="FunFam" id="4.10.280.10:FF:000021">
    <property type="entry name" value="Transcription factor bHLH130 family"/>
    <property type="match status" value="1"/>
</dbReference>
<comment type="caution">
    <text evidence="8">The sequence shown here is derived from an EMBL/GenBank/DDBJ whole genome shotgun (WGS) entry which is preliminary data.</text>
</comment>
<organism evidence="8 9">
    <name type="scientific">Saponaria officinalis</name>
    <name type="common">Common soapwort</name>
    <name type="synonym">Lychnis saponaria</name>
    <dbReference type="NCBI Taxonomy" id="3572"/>
    <lineage>
        <taxon>Eukaryota</taxon>
        <taxon>Viridiplantae</taxon>
        <taxon>Streptophyta</taxon>
        <taxon>Embryophyta</taxon>
        <taxon>Tracheophyta</taxon>
        <taxon>Spermatophyta</taxon>
        <taxon>Magnoliopsida</taxon>
        <taxon>eudicotyledons</taxon>
        <taxon>Gunneridae</taxon>
        <taxon>Pentapetalae</taxon>
        <taxon>Caryophyllales</taxon>
        <taxon>Caryophyllaceae</taxon>
        <taxon>Caryophylleae</taxon>
        <taxon>Saponaria</taxon>
    </lineage>
</organism>
<dbReference type="EMBL" id="JBDFQZ010000012">
    <property type="protein sequence ID" value="KAK9673686.1"/>
    <property type="molecule type" value="Genomic_DNA"/>
</dbReference>
<dbReference type="EMBL" id="JBDFQZ010000012">
    <property type="protein sequence ID" value="KAK9673685.1"/>
    <property type="molecule type" value="Genomic_DNA"/>
</dbReference>
<dbReference type="SMART" id="SM00353">
    <property type="entry name" value="HLH"/>
    <property type="match status" value="1"/>
</dbReference>
<proteinExistence type="predicted"/>
<dbReference type="Proteomes" id="UP001443914">
    <property type="component" value="Unassembled WGS sequence"/>
</dbReference>
<protein>
    <recommendedName>
        <fullName evidence="7">BHLH domain-containing protein</fullName>
    </recommendedName>
</protein>
<evidence type="ECO:0000313" key="8">
    <source>
        <dbReference type="EMBL" id="KAK9673685.1"/>
    </source>
</evidence>
<sequence length="428" mass="47814">MDSDFQQQQYQHHFQDLQRQFNNQKQQVNSLTRFRSAPSSYFASILDADDNIPNPGGDRGDHSNARGDFSGARPLSPETENIFATFMSSMDDGSKSSSHKLREIPETSPMQPEFMATVKQESDTLHQQQQQKPPQQQGNYNTTPQMVYQSASKPPLANHHSSAVSSVGMNSTPHMKIGIGGITGNNGSGLTRHSSSPAGFFDNLMIDGYGVMRGLENYGGSSANIEQRNYSSGQPSSTSGLVRQNSEVESKIMRMNSLEETKFSNYQNNDRNYNTGLPMSSWNDSILSETFSSLDGGDDGRKIFSEQSSSDYQTGESRSRPPMLAHHLSLPNTSAELSAMEKLLHLQDAVPLRMRAKRGFATHPRSIAERVRRTKISERMRKLQDLVPNMDKQTNTTDMLDLAVDYIKDLQKQVKNLHDNRAKCTCSR</sequence>
<name>A0AAW1HCD3_SAPOF</name>